<dbReference type="SUPFAM" id="SSF52242">
    <property type="entry name" value="Cobalamin (vitamin B12)-binding domain"/>
    <property type="match status" value="1"/>
</dbReference>
<dbReference type="InterPro" id="IPR036724">
    <property type="entry name" value="Cobalamin-bd_sf"/>
</dbReference>
<evidence type="ECO:0000313" key="3">
    <source>
        <dbReference type="EMBL" id="RBP11329.1"/>
    </source>
</evidence>
<feature type="domain" description="B12-binding" evidence="2">
    <location>
        <begin position="170"/>
        <end position="272"/>
    </location>
</feature>
<dbReference type="Gene3D" id="3.40.50.280">
    <property type="entry name" value="Cobalamin-binding domain"/>
    <property type="match status" value="1"/>
</dbReference>
<dbReference type="Pfam" id="PF02310">
    <property type="entry name" value="B12-binding"/>
    <property type="match status" value="1"/>
</dbReference>
<evidence type="ECO:0000259" key="2">
    <source>
        <dbReference type="Pfam" id="PF02310"/>
    </source>
</evidence>
<dbReference type="GO" id="GO:0031419">
    <property type="term" value="F:cobalamin binding"/>
    <property type="evidence" value="ECO:0007669"/>
    <property type="project" value="InterPro"/>
</dbReference>
<dbReference type="AlphaFoldDB" id="A0A366FC49"/>
<evidence type="ECO:0000313" key="4">
    <source>
        <dbReference type="Proteomes" id="UP000253529"/>
    </source>
</evidence>
<proteinExistence type="predicted"/>
<keyword evidence="4" id="KW-1185">Reference proteome</keyword>
<organism evidence="3 4">
    <name type="scientific">Roseiarcus fermentans</name>
    <dbReference type="NCBI Taxonomy" id="1473586"/>
    <lineage>
        <taxon>Bacteria</taxon>
        <taxon>Pseudomonadati</taxon>
        <taxon>Pseudomonadota</taxon>
        <taxon>Alphaproteobacteria</taxon>
        <taxon>Hyphomicrobiales</taxon>
        <taxon>Roseiarcaceae</taxon>
        <taxon>Roseiarcus</taxon>
    </lineage>
</organism>
<dbReference type="Proteomes" id="UP000253529">
    <property type="component" value="Unassembled WGS sequence"/>
</dbReference>
<dbReference type="GO" id="GO:0046872">
    <property type="term" value="F:metal ion binding"/>
    <property type="evidence" value="ECO:0007669"/>
    <property type="project" value="InterPro"/>
</dbReference>
<feature type="region of interest" description="Disordered" evidence="1">
    <location>
        <begin position="1"/>
        <end position="45"/>
    </location>
</feature>
<gene>
    <name evidence="3" type="ORF">DFR50_11623</name>
</gene>
<dbReference type="EMBL" id="QNRK01000016">
    <property type="protein sequence ID" value="RBP11329.1"/>
    <property type="molecule type" value="Genomic_DNA"/>
</dbReference>
<comment type="caution">
    <text evidence="3">The sequence shown here is derived from an EMBL/GenBank/DDBJ whole genome shotgun (WGS) entry which is preliminary data.</text>
</comment>
<reference evidence="3 4" key="1">
    <citation type="submission" date="2018-06" db="EMBL/GenBank/DDBJ databases">
        <title>Genomic Encyclopedia of Type Strains, Phase IV (KMG-IV): sequencing the most valuable type-strain genomes for metagenomic binning, comparative biology and taxonomic classification.</title>
        <authorList>
            <person name="Goeker M."/>
        </authorList>
    </citation>
    <scope>NUCLEOTIDE SEQUENCE [LARGE SCALE GENOMIC DNA]</scope>
    <source>
        <strain evidence="3 4">DSM 24875</strain>
    </source>
</reference>
<sequence>MPEIELPVARPPPPNRLRRGDKTGPVGAAGGGVRRDVRQRRDRAGDDVVGHVLRQIAPLVGTDARRSRPGAGRAPAFGRGDVEAFATLAISPDGDLWPPVERALRIGVSVDQLFEELLAPAARRLGALWDEDDCDFLSVTVAAHRLQVAVRRLALAHRRAGEGPATALFSPAPGEPHILGLSIARAAFERSGWSTEVADGAGPCAAVRRRWFDLVAFSISCDRLIQRLADLAAEVRAVSKNRNVFLLVGGAAVAAKPESATRIGADAIAATPREAIVITRSLLRRSEWRESG</sequence>
<name>A0A366FC49_9HYPH</name>
<dbReference type="InterPro" id="IPR006158">
    <property type="entry name" value="Cobalamin-bd"/>
</dbReference>
<accession>A0A366FC49</accession>
<evidence type="ECO:0000256" key="1">
    <source>
        <dbReference type="SAM" id="MobiDB-lite"/>
    </source>
</evidence>
<protein>
    <submittedName>
        <fullName evidence="3">Methanogenic corrinoid protein MtbC1</fullName>
    </submittedName>
</protein>